<dbReference type="Pfam" id="PF07999">
    <property type="entry name" value="RHSP"/>
    <property type="match status" value="1"/>
</dbReference>
<dbReference type="VEuPathDB" id="TriTrypDB:C4B63_16g198"/>
<evidence type="ECO:0000313" key="4">
    <source>
        <dbReference type="Proteomes" id="UP000246121"/>
    </source>
</evidence>
<evidence type="ECO:0000259" key="1">
    <source>
        <dbReference type="Pfam" id="PF07999"/>
    </source>
</evidence>
<proteinExistence type="predicted"/>
<dbReference type="VEuPathDB" id="TriTrypDB:ECC02_010198"/>
<dbReference type="InterPro" id="IPR046836">
    <property type="entry name" value="RHS_C"/>
</dbReference>
<dbReference type="AlphaFoldDB" id="A0A2V2VPM7"/>
<name>A0A2V2VPM7_TRYCR</name>
<dbReference type="InterPro" id="IPR046835">
    <property type="entry name" value="RHS_N"/>
</dbReference>
<protein>
    <submittedName>
        <fullName evidence="3">Putative retrotransposon hot spot (RHS) protein</fullName>
    </submittedName>
</protein>
<dbReference type="VEuPathDB" id="TriTrypDB:TcYC6_0142880"/>
<accession>A0A2V2VPM7</accession>
<gene>
    <name evidence="3" type="ORF">C4B63_16g198</name>
</gene>
<feature type="domain" description="Retrotransposon hot spot protein,C-terminal" evidence="1">
    <location>
        <begin position="94"/>
        <end position="288"/>
    </location>
</feature>
<dbReference type="VEuPathDB" id="TriTrypDB:TCDM_12845"/>
<reference evidence="3 4" key="1">
    <citation type="journal article" date="2018" name="Microb. Genom.">
        <title>Expanding an expanded genome: long-read sequencing of Trypanosoma cruzi.</title>
        <authorList>
            <person name="Berna L."/>
            <person name="Rodriguez M."/>
            <person name="Chiribao M.L."/>
            <person name="Parodi-Talice A."/>
            <person name="Pita S."/>
            <person name="Rijo G."/>
            <person name="Alvarez-Valin F."/>
            <person name="Robello C."/>
        </authorList>
    </citation>
    <scope>NUCLEOTIDE SEQUENCE [LARGE SCALE GENOMIC DNA]</scope>
    <source>
        <strain evidence="3 4">Dm28c</strain>
    </source>
</reference>
<dbReference type="InterPro" id="IPR006518">
    <property type="entry name" value="Trypano_RHS"/>
</dbReference>
<dbReference type="VEuPathDB" id="TriTrypDB:TCSYLVIO_001908"/>
<dbReference type="EMBL" id="PRFA01000016">
    <property type="protein sequence ID" value="PWU97372.1"/>
    <property type="molecule type" value="Genomic_DNA"/>
</dbReference>
<organism evidence="3 4">
    <name type="scientific">Trypanosoma cruzi</name>
    <dbReference type="NCBI Taxonomy" id="5693"/>
    <lineage>
        <taxon>Eukaryota</taxon>
        <taxon>Discoba</taxon>
        <taxon>Euglenozoa</taxon>
        <taxon>Kinetoplastea</taxon>
        <taxon>Metakinetoplastina</taxon>
        <taxon>Trypanosomatida</taxon>
        <taxon>Trypanosomatidae</taxon>
        <taxon>Trypanosoma</taxon>
        <taxon>Schizotrypanum</taxon>
    </lineage>
</organism>
<sequence length="346" mass="39564">MEVKEGKPEQPWTYKAVGQTIEKDDAVQQSGAPRPRLMVLTSDKGWPYSWREDGSTRGCYVNCEVERVWQIVKGDATEWFSGRPEEHFTPHPRVLIGTPGIGKSVAAGSYLLYQLLHCNAEQLPMVAHFMVSGAYMSDMTTRAVQEYMGESGIVKVVKDLSRRGVRECIVYDAAETANCLSPCLPLEWGMLVVTPPETKIYGHWASERRAARIVVDCPDESDAKAMCVWMWRDQPVQQQAECWHEVRGQMDAAGPLLHHIFGKRHYNLRIEKCHSVGDGTNSSRSRRYFGFEYLKCGLLIRRSNMLRRFSEYGESAMVSPLSMHRYLPTSEAKYYAVWRSYCDRMI</sequence>
<feature type="domain" description="Retrotransposon hot spot protein N-terminal" evidence="2">
    <location>
        <begin position="1"/>
        <end position="91"/>
    </location>
</feature>
<dbReference type="VEuPathDB" id="TriTrypDB:TcCL_NonESM04583"/>
<comment type="caution">
    <text evidence="3">The sequence shown here is derived from an EMBL/GenBank/DDBJ whole genome shotgun (WGS) entry which is preliminary data.</text>
</comment>
<dbReference type="VEuPathDB" id="TriTrypDB:TcG_09587"/>
<evidence type="ECO:0000259" key="2">
    <source>
        <dbReference type="Pfam" id="PF20445"/>
    </source>
</evidence>
<dbReference type="Proteomes" id="UP000246121">
    <property type="component" value="Unassembled WGS sequence"/>
</dbReference>
<dbReference type="VEuPathDB" id="TriTrypDB:C3747_209g20"/>
<evidence type="ECO:0000313" key="3">
    <source>
        <dbReference type="EMBL" id="PWU97372.1"/>
    </source>
</evidence>
<dbReference type="Pfam" id="PF20445">
    <property type="entry name" value="RHS_N"/>
    <property type="match status" value="1"/>
</dbReference>
<dbReference type="NCBIfam" id="TIGR01631">
    <property type="entry name" value="Trypano_RHS"/>
    <property type="match status" value="1"/>
</dbReference>